<dbReference type="RefSeq" id="XP_060408734.1">
    <property type="nucleotide sequence ID" value="XM_060552887.1"/>
</dbReference>
<feature type="compositionally biased region" description="Basic and acidic residues" evidence="1">
    <location>
        <begin position="234"/>
        <end position="246"/>
    </location>
</feature>
<feature type="region of interest" description="Disordered" evidence="1">
    <location>
        <begin position="221"/>
        <end position="246"/>
    </location>
</feature>
<dbReference type="Proteomes" id="UP001230504">
    <property type="component" value="Unassembled WGS sequence"/>
</dbReference>
<protein>
    <submittedName>
        <fullName evidence="2">Uncharacterized protein</fullName>
    </submittedName>
</protein>
<reference evidence="2" key="1">
    <citation type="submission" date="2021-06" db="EMBL/GenBank/DDBJ databases">
        <title>Comparative genomics, transcriptomics and evolutionary studies reveal genomic signatures of adaptation to plant cell wall in hemibiotrophic fungi.</title>
        <authorList>
            <consortium name="DOE Joint Genome Institute"/>
            <person name="Baroncelli R."/>
            <person name="Diaz J.F."/>
            <person name="Benocci T."/>
            <person name="Peng M."/>
            <person name="Battaglia E."/>
            <person name="Haridas S."/>
            <person name="Andreopoulos W."/>
            <person name="Labutti K."/>
            <person name="Pangilinan J."/>
            <person name="Floch G.L."/>
            <person name="Makela M.R."/>
            <person name="Henrissat B."/>
            <person name="Grigoriev I.V."/>
            <person name="Crouch J.A."/>
            <person name="De Vries R.P."/>
            <person name="Sukno S.A."/>
            <person name="Thon M.R."/>
        </authorList>
    </citation>
    <scope>NUCLEOTIDE SEQUENCE</scope>
    <source>
        <strain evidence="2">CBS 125086</strain>
    </source>
</reference>
<name>A0AAD8PNS1_9PEZI</name>
<evidence type="ECO:0000313" key="3">
    <source>
        <dbReference type="Proteomes" id="UP001230504"/>
    </source>
</evidence>
<evidence type="ECO:0000313" key="2">
    <source>
        <dbReference type="EMBL" id="KAK1573020.1"/>
    </source>
</evidence>
<accession>A0AAD8PNS1</accession>
<proteinExistence type="predicted"/>
<dbReference type="EMBL" id="JAHLJV010000100">
    <property type="protein sequence ID" value="KAK1573020.1"/>
    <property type="molecule type" value="Genomic_DNA"/>
</dbReference>
<dbReference type="AlphaFoldDB" id="A0AAD8PNS1"/>
<gene>
    <name evidence="2" type="ORF">LY79DRAFT_38509</name>
</gene>
<dbReference type="GeneID" id="85437127"/>
<comment type="caution">
    <text evidence="2">The sequence shown here is derived from an EMBL/GenBank/DDBJ whole genome shotgun (WGS) entry which is preliminary data.</text>
</comment>
<keyword evidence="3" id="KW-1185">Reference proteome</keyword>
<evidence type="ECO:0000256" key="1">
    <source>
        <dbReference type="SAM" id="MobiDB-lite"/>
    </source>
</evidence>
<organism evidence="2 3">
    <name type="scientific">Colletotrichum navitas</name>
    <dbReference type="NCBI Taxonomy" id="681940"/>
    <lineage>
        <taxon>Eukaryota</taxon>
        <taxon>Fungi</taxon>
        <taxon>Dikarya</taxon>
        <taxon>Ascomycota</taxon>
        <taxon>Pezizomycotina</taxon>
        <taxon>Sordariomycetes</taxon>
        <taxon>Hypocreomycetidae</taxon>
        <taxon>Glomerellales</taxon>
        <taxon>Glomerellaceae</taxon>
        <taxon>Colletotrichum</taxon>
        <taxon>Colletotrichum graminicola species complex</taxon>
    </lineage>
</organism>
<sequence length="246" mass="27267">MRWLENQRPLLPQVCYLPTSRGNFLRLDPSVRLSRSTLGIRMGGQAIPYKSTANSKRIWQMGVSPATCHACQRLMCAMLNRYGSYASSQAADASPPRHRLHLSSKTGFSLSLFLCVSPEMKLCFRPESLDTRQEGWTALEIRPLQALLQVLLSLRTSQTTYFWAATNQTLIHPLSFIILCASGSPCLAIQSLNGQHGTSLWSATYVGLRCSAHAPAGLTLTDHDPKSSASVRKRLLEPTHLDSGRR</sequence>